<accession>A0A7S1RWT5</accession>
<evidence type="ECO:0000256" key="9">
    <source>
        <dbReference type="ARBA" id="ARBA00023173"/>
    </source>
</evidence>
<name>A0A7S1RWT5_ALECA</name>
<keyword evidence="8 13" id="KW-0472">Membrane</keyword>
<gene>
    <name evidence="14" type="ORF">ACAT0790_LOCUS54457</name>
</gene>
<comment type="subcellular location">
    <subcellularLocation>
        <location evidence="1">Cell membrane</location>
        <topology evidence="1">Multi-pass membrane protein</topology>
    </subcellularLocation>
</comment>
<evidence type="ECO:0000256" key="13">
    <source>
        <dbReference type="SAM" id="Phobius"/>
    </source>
</evidence>
<evidence type="ECO:0000256" key="5">
    <source>
        <dbReference type="ARBA" id="ARBA00022692"/>
    </source>
</evidence>
<sequence>MAAMDLTASLPSLLVPSPSNPFKQPWTATWWVKLFEHMGPEFPAPDAPEETWHHFVVSCSLGPFVLLALGALVTMGVLCCTCLCRPRARRAVFNKPTWKCSAFIGLVTLVLIVLGTIIYWRTGSVTWERARSELDRALLDTTTARDKGEMLRSAGAWMLQDLDDIPEPCQEKAQGPLQTLKDELSLYLGEVDHYRSDLDSLPDRIRSVQDLSGTISLITRVGLLVPLLLVLICCMSVILALVCAKRGRCSLCCIQCLGPLLFTPTVLLIAAVAAVQLEVAVVSSSFCADVDSNALAYIKHEFGASSAVYEVSEYYITKSGRNPLLEELQNASATLQSVKSTVATYGAAIQQACPDWHSADNLTSSIVIAQESVDMGQSLLSLGNIYHYYEEVVRKDACETAVIGLGWLISFQAVVGLVFLPWLITLALRYLKARRIWHVEQQQGRERLVVGIRAEMRGTGVV</sequence>
<evidence type="ECO:0000256" key="10">
    <source>
        <dbReference type="ARBA" id="ARBA00023180"/>
    </source>
</evidence>
<keyword evidence="11" id="KW-0868">Chloride</keyword>
<dbReference type="EMBL" id="HBGE01091410">
    <property type="protein sequence ID" value="CAD9177688.1"/>
    <property type="molecule type" value="Transcribed_RNA"/>
</dbReference>
<evidence type="ECO:0000256" key="12">
    <source>
        <dbReference type="ARBA" id="ARBA00023303"/>
    </source>
</evidence>
<feature type="transmembrane region" description="Helical" evidence="13">
    <location>
        <begin position="221"/>
        <end position="244"/>
    </location>
</feature>
<feature type="transmembrane region" description="Helical" evidence="13">
    <location>
        <begin position="405"/>
        <end position="428"/>
    </location>
</feature>
<evidence type="ECO:0000256" key="2">
    <source>
        <dbReference type="ARBA" id="ARBA00009849"/>
    </source>
</evidence>
<protein>
    <recommendedName>
        <fullName evidence="15">Protein tweety homolog</fullName>
    </recommendedName>
</protein>
<keyword evidence="10" id="KW-0325">Glycoprotein</keyword>
<evidence type="ECO:0008006" key="15">
    <source>
        <dbReference type="Google" id="ProtNLM"/>
    </source>
</evidence>
<organism evidence="14">
    <name type="scientific">Alexandrium catenella</name>
    <name type="common">Red tide dinoflagellate</name>
    <name type="synonym">Gonyaulax catenella</name>
    <dbReference type="NCBI Taxonomy" id="2925"/>
    <lineage>
        <taxon>Eukaryota</taxon>
        <taxon>Sar</taxon>
        <taxon>Alveolata</taxon>
        <taxon>Dinophyceae</taxon>
        <taxon>Gonyaulacales</taxon>
        <taxon>Pyrocystaceae</taxon>
        <taxon>Alexandrium</taxon>
    </lineage>
</organism>
<dbReference type="GO" id="GO:0005229">
    <property type="term" value="F:intracellularly calcium-gated chloride channel activity"/>
    <property type="evidence" value="ECO:0007669"/>
    <property type="project" value="TreeGrafter"/>
</dbReference>
<evidence type="ECO:0000256" key="11">
    <source>
        <dbReference type="ARBA" id="ARBA00023214"/>
    </source>
</evidence>
<evidence type="ECO:0000256" key="6">
    <source>
        <dbReference type="ARBA" id="ARBA00022989"/>
    </source>
</evidence>
<evidence type="ECO:0000256" key="7">
    <source>
        <dbReference type="ARBA" id="ARBA00023065"/>
    </source>
</evidence>
<keyword evidence="7" id="KW-0406">Ion transport</keyword>
<feature type="transmembrane region" description="Helical" evidence="13">
    <location>
        <begin position="256"/>
        <end position="277"/>
    </location>
</feature>
<evidence type="ECO:0000256" key="3">
    <source>
        <dbReference type="ARBA" id="ARBA00022448"/>
    </source>
</evidence>
<dbReference type="GO" id="GO:0072320">
    <property type="term" value="F:volume-sensitive chloride channel activity"/>
    <property type="evidence" value="ECO:0007669"/>
    <property type="project" value="TreeGrafter"/>
</dbReference>
<evidence type="ECO:0000256" key="4">
    <source>
        <dbReference type="ARBA" id="ARBA00022475"/>
    </source>
</evidence>
<dbReference type="AlphaFoldDB" id="A0A7S1RWT5"/>
<dbReference type="GO" id="GO:0034707">
    <property type="term" value="C:chloride channel complex"/>
    <property type="evidence" value="ECO:0007669"/>
    <property type="project" value="UniProtKB-KW"/>
</dbReference>
<dbReference type="InterPro" id="IPR006990">
    <property type="entry name" value="Tweety"/>
</dbReference>
<keyword evidence="9" id="KW-0869">Chloride channel</keyword>
<dbReference type="GO" id="GO:0005886">
    <property type="term" value="C:plasma membrane"/>
    <property type="evidence" value="ECO:0007669"/>
    <property type="project" value="UniProtKB-SubCell"/>
</dbReference>
<feature type="transmembrane region" description="Helical" evidence="13">
    <location>
        <begin position="64"/>
        <end position="84"/>
    </location>
</feature>
<keyword evidence="12" id="KW-0407">Ion channel</keyword>
<dbReference type="PANTHER" id="PTHR12424:SF8">
    <property type="entry name" value="PROTEIN TWEETY"/>
    <property type="match status" value="1"/>
</dbReference>
<keyword evidence="5 13" id="KW-0812">Transmembrane</keyword>
<reference evidence="14" key="1">
    <citation type="submission" date="2021-01" db="EMBL/GenBank/DDBJ databases">
        <authorList>
            <person name="Corre E."/>
            <person name="Pelletier E."/>
            <person name="Niang G."/>
            <person name="Scheremetjew M."/>
            <person name="Finn R."/>
            <person name="Kale V."/>
            <person name="Holt S."/>
            <person name="Cochrane G."/>
            <person name="Meng A."/>
            <person name="Brown T."/>
            <person name="Cohen L."/>
        </authorList>
    </citation>
    <scope>NUCLEOTIDE SEQUENCE</scope>
    <source>
        <strain evidence="14">OF101</strain>
    </source>
</reference>
<feature type="transmembrane region" description="Helical" evidence="13">
    <location>
        <begin position="96"/>
        <end position="120"/>
    </location>
</feature>
<dbReference type="PANTHER" id="PTHR12424">
    <property type="entry name" value="TWEETY-RELATED"/>
    <property type="match status" value="1"/>
</dbReference>
<evidence type="ECO:0000256" key="1">
    <source>
        <dbReference type="ARBA" id="ARBA00004651"/>
    </source>
</evidence>
<evidence type="ECO:0000256" key="8">
    <source>
        <dbReference type="ARBA" id="ARBA00023136"/>
    </source>
</evidence>
<keyword evidence="3" id="KW-0813">Transport</keyword>
<keyword evidence="4" id="KW-1003">Cell membrane</keyword>
<comment type="similarity">
    <text evidence="2">Belongs to the tweety family.</text>
</comment>
<evidence type="ECO:0000313" key="14">
    <source>
        <dbReference type="EMBL" id="CAD9177688.1"/>
    </source>
</evidence>
<keyword evidence="6 13" id="KW-1133">Transmembrane helix</keyword>
<proteinExistence type="inferred from homology"/>